<proteinExistence type="predicted"/>
<feature type="transmembrane region" description="Helical" evidence="1">
    <location>
        <begin position="113"/>
        <end position="133"/>
    </location>
</feature>
<evidence type="ECO:0000256" key="1">
    <source>
        <dbReference type="SAM" id="Phobius"/>
    </source>
</evidence>
<dbReference type="RefSeq" id="WP_182169132.1">
    <property type="nucleotide sequence ID" value="NZ_JACFXU010000013.1"/>
</dbReference>
<protein>
    <submittedName>
        <fullName evidence="2">VanZ family protein</fullName>
    </submittedName>
</protein>
<keyword evidence="1" id="KW-0472">Membrane</keyword>
<organism evidence="2 3">
    <name type="scientific">Sediminihaliea albiluteola</name>
    <dbReference type="NCBI Taxonomy" id="2758564"/>
    <lineage>
        <taxon>Bacteria</taxon>
        <taxon>Pseudomonadati</taxon>
        <taxon>Pseudomonadota</taxon>
        <taxon>Gammaproteobacteria</taxon>
        <taxon>Cellvibrionales</taxon>
        <taxon>Halieaceae</taxon>
        <taxon>Sediminihaliea</taxon>
    </lineage>
</organism>
<reference evidence="2 3" key="1">
    <citation type="submission" date="2020-07" db="EMBL/GenBank/DDBJ databases">
        <title>Halieaceae bacterium, F7430, whole genome shotgun sequencing project.</title>
        <authorList>
            <person name="Jiang S."/>
            <person name="Liu Z.W."/>
            <person name="Du Z.J."/>
        </authorList>
    </citation>
    <scope>NUCLEOTIDE SEQUENCE [LARGE SCALE GENOMIC DNA]</scope>
    <source>
        <strain evidence="2 3">F7430</strain>
    </source>
</reference>
<accession>A0A7W2TUT3</accession>
<name>A0A7W2TUT3_9GAMM</name>
<feature type="transmembrane region" description="Helical" evidence="1">
    <location>
        <begin position="87"/>
        <end position="107"/>
    </location>
</feature>
<dbReference type="AlphaFoldDB" id="A0A7W2TUT3"/>
<gene>
    <name evidence="2" type="primary">vanZ</name>
    <name evidence="2" type="ORF">H2508_04190</name>
</gene>
<evidence type="ECO:0000313" key="3">
    <source>
        <dbReference type="Proteomes" id="UP000539350"/>
    </source>
</evidence>
<evidence type="ECO:0000313" key="2">
    <source>
        <dbReference type="EMBL" id="MBA6412304.1"/>
    </source>
</evidence>
<keyword evidence="3" id="KW-1185">Reference proteome</keyword>
<dbReference type="NCBIfam" id="NF037970">
    <property type="entry name" value="vanZ_1"/>
    <property type="match status" value="1"/>
</dbReference>
<feature type="transmembrane region" description="Helical" evidence="1">
    <location>
        <begin position="58"/>
        <end position="75"/>
    </location>
</feature>
<dbReference type="Proteomes" id="UP000539350">
    <property type="component" value="Unassembled WGS sequence"/>
</dbReference>
<sequence>MRLKPLPLGFYKVLAILSPLAILILLATPGDIISAAIRWLSDLLSLKQVVSSSQFSNSDKVVHALLFFFCSYFVIRAQFFDRLHWRWIFALLVFYAGFTELLQFPIATRGASWGDFVADTLGIVLGMLWTLAIRPNQVVFKASSA</sequence>
<dbReference type="EMBL" id="JACFXU010000013">
    <property type="protein sequence ID" value="MBA6412304.1"/>
    <property type="molecule type" value="Genomic_DNA"/>
</dbReference>
<comment type="caution">
    <text evidence="2">The sequence shown here is derived from an EMBL/GenBank/DDBJ whole genome shotgun (WGS) entry which is preliminary data.</text>
</comment>
<keyword evidence="1" id="KW-1133">Transmembrane helix</keyword>
<keyword evidence="1" id="KW-0812">Transmembrane</keyword>